<feature type="transmembrane region" description="Helical" evidence="1">
    <location>
        <begin position="78"/>
        <end position="101"/>
    </location>
</feature>
<evidence type="ECO:0008006" key="4">
    <source>
        <dbReference type="Google" id="ProtNLM"/>
    </source>
</evidence>
<keyword evidence="1" id="KW-0812">Transmembrane</keyword>
<organism evidence="2 3">
    <name type="scientific">Aquipseudomonas alcaligenes</name>
    <name type="common">Pseudomonas alcaligenes</name>
    <dbReference type="NCBI Taxonomy" id="43263"/>
    <lineage>
        <taxon>Bacteria</taxon>
        <taxon>Pseudomonadati</taxon>
        <taxon>Pseudomonadota</taxon>
        <taxon>Gammaproteobacteria</taxon>
        <taxon>Pseudomonadales</taxon>
        <taxon>Pseudomonadaceae</taxon>
        <taxon>Aquipseudomonas</taxon>
    </lineage>
</organism>
<dbReference type="EMBL" id="FTMP01000007">
    <property type="protein sequence ID" value="SIQ71357.1"/>
    <property type="molecule type" value="Genomic_DNA"/>
</dbReference>
<name>A0A1N6V0J9_AQUAC</name>
<reference evidence="2 3" key="1">
    <citation type="submission" date="2017-01" db="EMBL/GenBank/DDBJ databases">
        <authorList>
            <person name="Mah S.A."/>
            <person name="Swanson W.J."/>
            <person name="Moy G.W."/>
            <person name="Vacquier V.D."/>
        </authorList>
    </citation>
    <scope>NUCLEOTIDE SEQUENCE [LARGE SCALE GENOMIC DNA]</scope>
    <source>
        <strain evidence="2 3">RU36E</strain>
    </source>
</reference>
<dbReference type="RefSeq" id="WP_076427684.1">
    <property type="nucleotide sequence ID" value="NZ_FTMP01000007.1"/>
</dbReference>
<dbReference type="AlphaFoldDB" id="A0A1N6V0J9"/>
<accession>A0A1N6V0J9</accession>
<evidence type="ECO:0000256" key="1">
    <source>
        <dbReference type="SAM" id="Phobius"/>
    </source>
</evidence>
<feature type="transmembrane region" description="Helical" evidence="1">
    <location>
        <begin position="20"/>
        <end position="41"/>
    </location>
</feature>
<sequence>MYESKYCAPIPRAHFIRRLFVHFLAAIGLLAASLLVGIVGYEHFEHLAWRDAFINSAMLLGGMGPVNAPQSDGGKIFAGVYALYAGLVFLIVLAIVLTPVIHRVLHTFHWEVDD</sequence>
<proteinExistence type="predicted"/>
<keyword evidence="1" id="KW-1133">Transmembrane helix</keyword>
<evidence type="ECO:0000313" key="3">
    <source>
        <dbReference type="Proteomes" id="UP000185841"/>
    </source>
</evidence>
<protein>
    <recommendedName>
        <fullName evidence="4">Two pore domain potassium channel family protein</fullName>
    </recommendedName>
</protein>
<keyword evidence="1" id="KW-0472">Membrane</keyword>
<dbReference type="Gene3D" id="1.10.287.70">
    <property type="match status" value="1"/>
</dbReference>
<gene>
    <name evidence="2" type="ORF">SAMN05878282_10752</name>
</gene>
<dbReference type="Proteomes" id="UP000185841">
    <property type="component" value="Unassembled WGS sequence"/>
</dbReference>
<evidence type="ECO:0000313" key="2">
    <source>
        <dbReference type="EMBL" id="SIQ71357.1"/>
    </source>
</evidence>